<comment type="caution">
    <text evidence="2">The sequence shown here is derived from an EMBL/GenBank/DDBJ whole genome shotgun (WGS) entry which is preliminary data.</text>
</comment>
<gene>
    <name evidence="2" type="ORF">Tco_1081065</name>
</gene>
<feature type="transmembrane region" description="Helical" evidence="1">
    <location>
        <begin position="129"/>
        <end position="149"/>
    </location>
</feature>
<keyword evidence="1" id="KW-0472">Membrane</keyword>
<keyword evidence="1" id="KW-1133">Transmembrane helix</keyword>
<name>A0ABQ5HY09_9ASTR</name>
<keyword evidence="3" id="KW-1185">Reference proteome</keyword>
<evidence type="ECO:0000256" key="1">
    <source>
        <dbReference type="SAM" id="Phobius"/>
    </source>
</evidence>
<organism evidence="2 3">
    <name type="scientific">Tanacetum coccineum</name>
    <dbReference type="NCBI Taxonomy" id="301880"/>
    <lineage>
        <taxon>Eukaryota</taxon>
        <taxon>Viridiplantae</taxon>
        <taxon>Streptophyta</taxon>
        <taxon>Embryophyta</taxon>
        <taxon>Tracheophyta</taxon>
        <taxon>Spermatophyta</taxon>
        <taxon>Magnoliopsida</taxon>
        <taxon>eudicotyledons</taxon>
        <taxon>Gunneridae</taxon>
        <taxon>Pentapetalae</taxon>
        <taxon>asterids</taxon>
        <taxon>campanulids</taxon>
        <taxon>Asterales</taxon>
        <taxon>Asteraceae</taxon>
        <taxon>Asteroideae</taxon>
        <taxon>Anthemideae</taxon>
        <taxon>Anthemidinae</taxon>
        <taxon>Tanacetum</taxon>
    </lineage>
</organism>
<sequence>MELTNDVEFRYHQITRSTDDKDCSLMFGVFKLMKCVSEDSGDELEYLRELFLDTDLHNVLSLHRHYKLRILIGAPFTQGTISSIPIGGSISPEGFLPSILLLVNHALLSDPLTSRLCWWLPPKFEASRVPVGSVFLLGLLALAIVAACASRAVAMPLAISCWMAAKVMASVSDVDVLQHKETHDKNDITSFKRGYGMIHNDGDGDNDAYDDDGDDDVREISWYL</sequence>
<dbReference type="EMBL" id="BQNB010020088">
    <property type="protein sequence ID" value="GJT92220.1"/>
    <property type="molecule type" value="Genomic_DNA"/>
</dbReference>
<proteinExistence type="predicted"/>
<keyword evidence="1" id="KW-0812">Transmembrane</keyword>
<accession>A0ABQ5HY09</accession>
<reference evidence="2" key="1">
    <citation type="journal article" date="2022" name="Int. J. Mol. Sci.">
        <title>Draft Genome of Tanacetum Coccineum: Genomic Comparison of Closely Related Tanacetum-Family Plants.</title>
        <authorList>
            <person name="Yamashiro T."/>
            <person name="Shiraishi A."/>
            <person name="Nakayama K."/>
            <person name="Satake H."/>
        </authorList>
    </citation>
    <scope>NUCLEOTIDE SEQUENCE</scope>
</reference>
<dbReference type="Proteomes" id="UP001151760">
    <property type="component" value="Unassembled WGS sequence"/>
</dbReference>
<evidence type="ECO:0000313" key="3">
    <source>
        <dbReference type="Proteomes" id="UP001151760"/>
    </source>
</evidence>
<reference evidence="2" key="2">
    <citation type="submission" date="2022-01" db="EMBL/GenBank/DDBJ databases">
        <authorList>
            <person name="Yamashiro T."/>
            <person name="Shiraishi A."/>
            <person name="Satake H."/>
            <person name="Nakayama K."/>
        </authorList>
    </citation>
    <scope>NUCLEOTIDE SEQUENCE</scope>
</reference>
<evidence type="ECO:0000313" key="2">
    <source>
        <dbReference type="EMBL" id="GJT92220.1"/>
    </source>
</evidence>
<protein>
    <submittedName>
        <fullName evidence="2">Uncharacterized protein</fullName>
    </submittedName>
</protein>